<feature type="compositionally biased region" description="Low complexity" evidence="1">
    <location>
        <begin position="112"/>
        <end position="127"/>
    </location>
</feature>
<reference evidence="2 3" key="1">
    <citation type="submission" date="2013-03" db="EMBL/GenBank/DDBJ databases">
        <title>The Genome Sequence of Exophiala aquamarina CBS 119918.</title>
        <authorList>
            <consortium name="The Broad Institute Genomics Platform"/>
            <person name="Cuomo C."/>
            <person name="de Hoog S."/>
            <person name="Gorbushina A."/>
            <person name="Walker B."/>
            <person name="Young S.K."/>
            <person name="Zeng Q."/>
            <person name="Gargeya S."/>
            <person name="Fitzgerald M."/>
            <person name="Haas B."/>
            <person name="Abouelleil A."/>
            <person name="Allen A.W."/>
            <person name="Alvarado L."/>
            <person name="Arachchi H.M."/>
            <person name="Berlin A.M."/>
            <person name="Chapman S.B."/>
            <person name="Gainer-Dewar J."/>
            <person name="Goldberg J."/>
            <person name="Griggs A."/>
            <person name="Gujja S."/>
            <person name="Hansen M."/>
            <person name="Howarth C."/>
            <person name="Imamovic A."/>
            <person name="Ireland A."/>
            <person name="Larimer J."/>
            <person name="McCowan C."/>
            <person name="Murphy C."/>
            <person name="Pearson M."/>
            <person name="Poon T.W."/>
            <person name="Priest M."/>
            <person name="Roberts A."/>
            <person name="Saif S."/>
            <person name="Shea T."/>
            <person name="Sisk P."/>
            <person name="Sykes S."/>
            <person name="Wortman J."/>
            <person name="Nusbaum C."/>
            <person name="Birren B."/>
        </authorList>
    </citation>
    <scope>NUCLEOTIDE SEQUENCE [LARGE SCALE GENOMIC DNA]</scope>
    <source>
        <strain evidence="2 3">CBS 119918</strain>
    </source>
</reference>
<dbReference type="RefSeq" id="XP_013261009.1">
    <property type="nucleotide sequence ID" value="XM_013405555.1"/>
</dbReference>
<dbReference type="STRING" id="1182545.A0A072PEA0"/>
<dbReference type="InterPro" id="IPR036164">
    <property type="entry name" value="bL21-like_sf"/>
</dbReference>
<dbReference type="EMBL" id="AMGV01000004">
    <property type="protein sequence ID" value="KEF58419.1"/>
    <property type="molecule type" value="Genomic_DNA"/>
</dbReference>
<dbReference type="HOGENOM" id="CLU_061463_0_0_1"/>
<comment type="caution">
    <text evidence="2">The sequence shown here is derived from an EMBL/GenBank/DDBJ whole genome shotgun (WGS) entry which is preliminary data.</text>
</comment>
<dbReference type="SUPFAM" id="SSF141091">
    <property type="entry name" value="L21p-like"/>
    <property type="match status" value="1"/>
</dbReference>
<evidence type="ECO:0000256" key="1">
    <source>
        <dbReference type="SAM" id="MobiDB-lite"/>
    </source>
</evidence>
<sequence length="287" mass="32659">MCRICGRMVKCIFDSMPSRVPSQVTRQTLRHRSQTRSHHVSAQSLVHRALNISKPASQPPTFLLPFRAKLHQASSQPARSSHVDFEDANLEIPPTLLQPAGESSPATTNPESSQSTTMSKSSSQSTSRPLVLSKSLQELLPKLHAQKPHYITAHVHRFPYLLTEGDILRLPFHMKDVHPGDVLRLNRASIIGSRDYTLKAGLSSTESYDTKRTGEPNYLDERLFELRLRVMGLETGPMMEMEKKKRRNRHRKVVHSKHKYTMLRVMQIKVKSLDELRSEKGTLLLES</sequence>
<gene>
    <name evidence="2" type="ORF">A1O9_06345</name>
</gene>
<organism evidence="2 3">
    <name type="scientific">Exophiala aquamarina CBS 119918</name>
    <dbReference type="NCBI Taxonomy" id="1182545"/>
    <lineage>
        <taxon>Eukaryota</taxon>
        <taxon>Fungi</taxon>
        <taxon>Dikarya</taxon>
        <taxon>Ascomycota</taxon>
        <taxon>Pezizomycotina</taxon>
        <taxon>Eurotiomycetes</taxon>
        <taxon>Chaetothyriomycetidae</taxon>
        <taxon>Chaetothyriales</taxon>
        <taxon>Herpotrichiellaceae</taxon>
        <taxon>Exophiala</taxon>
    </lineage>
</organism>
<dbReference type="OrthoDB" id="5994at2759"/>
<dbReference type="VEuPathDB" id="FungiDB:A1O9_06345"/>
<dbReference type="Proteomes" id="UP000027920">
    <property type="component" value="Unassembled WGS sequence"/>
</dbReference>
<evidence type="ECO:0000313" key="3">
    <source>
        <dbReference type="Proteomes" id="UP000027920"/>
    </source>
</evidence>
<dbReference type="AlphaFoldDB" id="A0A072PEA0"/>
<accession>A0A072PEA0</accession>
<evidence type="ECO:0000313" key="2">
    <source>
        <dbReference type="EMBL" id="KEF58419.1"/>
    </source>
</evidence>
<proteinExistence type="predicted"/>
<name>A0A072PEA0_9EURO</name>
<feature type="region of interest" description="Disordered" evidence="1">
    <location>
        <begin position="95"/>
        <end position="130"/>
    </location>
</feature>
<dbReference type="GeneID" id="25281262"/>
<keyword evidence="3" id="KW-1185">Reference proteome</keyword>
<protein>
    <submittedName>
        <fullName evidence="2">Uncharacterized protein</fullName>
    </submittedName>
</protein>